<dbReference type="InterPro" id="IPR036259">
    <property type="entry name" value="MFS_trans_sf"/>
</dbReference>
<evidence type="ECO:0000313" key="11">
    <source>
        <dbReference type="Proteomes" id="UP000030765"/>
    </source>
</evidence>
<feature type="region of interest" description="Disordered" evidence="6">
    <location>
        <begin position="535"/>
        <end position="556"/>
    </location>
</feature>
<dbReference type="AlphaFoldDB" id="A0A084VG49"/>
<dbReference type="STRING" id="74873.A0A084VG49"/>
<keyword evidence="11" id="KW-1185">Reference proteome</keyword>
<keyword evidence="4 7" id="KW-1133">Transmembrane helix</keyword>
<feature type="transmembrane region" description="Helical" evidence="7">
    <location>
        <begin position="423"/>
        <end position="446"/>
    </location>
</feature>
<dbReference type="Pfam" id="PF12832">
    <property type="entry name" value="MFS_1_like"/>
    <property type="match status" value="1"/>
</dbReference>
<dbReference type="GO" id="GO:0016020">
    <property type="term" value="C:membrane"/>
    <property type="evidence" value="ECO:0007669"/>
    <property type="project" value="UniProtKB-SubCell"/>
</dbReference>
<keyword evidence="3 7" id="KW-0812">Transmembrane</keyword>
<evidence type="ECO:0000256" key="3">
    <source>
        <dbReference type="ARBA" id="ARBA00022692"/>
    </source>
</evidence>
<dbReference type="EnsemblMetazoa" id="ASIC004116-RA">
    <property type="protein sequence ID" value="ASIC004116-PA"/>
    <property type="gene ID" value="ASIC004116"/>
</dbReference>
<sequence length="556" mass="61570">MDSGRSKGDVPAPKSGRWINPKLLQLKVTLFLLFGATSALIPYLTIHMQSIGLTVEEVASVYLTLLFTSCLSPPLTGFLIDRFGRYKPVLLSSIVLNLVAHHCIHFIPPRADTVRQHTYSVGVSAKGLFMHIESNLGQCPHKWTLDVAQCSDGEVVENYPAYLFANGTDETSCGLYNVSKCVLQSTDRTVVTELIPSGSEYDRTFWMYLAVRFVATSMLASTLTITDPIALDMIEQHGGDFGREKLFSSVGMAIFTPLTGLMIDAMSRGKTVTVYTPAFYTYDALLLCSLVSVWLMPIGRKTPSENVLRDLGKLLRLPHVLAFLAFLFLLGNFWGFIESYLFVIMTAMGSPNYLLGLTYTVGTVASIPMMFLLDRITHRVGHVNLLVVAFFAHALRILGYSWISNPFWCFPIELNEAISCYFMWVVATTYCAVLAPTSMVATLIGVAGMVHFCLGKGIGSFVGGFLIARVGLKLAFRYVGYTAACCGVLYKLVHLLWLHKYDRERPPKAVVELVRRRASIVPKVDQFGSAISFTQQKATHGDQENIPEEQAPLEKG</sequence>
<feature type="transmembrane region" description="Helical" evidence="7">
    <location>
        <begin position="320"/>
        <end position="347"/>
    </location>
</feature>
<evidence type="ECO:0000256" key="4">
    <source>
        <dbReference type="ARBA" id="ARBA00022989"/>
    </source>
</evidence>
<feature type="transmembrane region" description="Helical" evidence="7">
    <location>
        <begin position="453"/>
        <end position="472"/>
    </location>
</feature>
<feature type="transmembrane region" description="Helical" evidence="7">
    <location>
        <begin position="353"/>
        <end position="373"/>
    </location>
</feature>
<evidence type="ECO:0000313" key="9">
    <source>
        <dbReference type="EMBL" id="KFB36943.1"/>
    </source>
</evidence>
<feature type="transmembrane region" description="Helical" evidence="7">
    <location>
        <begin position="385"/>
        <end position="403"/>
    </location>
</feature>
<evidence type="ECO:0000256" key="6">
    <source>
        <dbReference type="SAM" id="MobiDB-lite"/>
    </source>
</evidence>
<evidence type="ECO:0000259" key="8">
    <source>
        <dbReference type="Pfam" id="PF12832"/>
    </source>
</evidence>
<dbReference type="Proteomes" id="UP000030765">
    <property type="component" value="Unassembled WGS sequence"/>
</dbReference>
<dbReference type="OMA" id="FWCFPIE"/>
<accession>A0A084VG49</accession>
<evidence type="ECO:0000256" key="7">
    <source>
        <dbReference type="SAM" id="Phobius"/>
    </source>
</evidence>
<feature type="transmembrane region" description="Helical" evidence="7">
    <location>
        <begin position="58"/>
        <end position="80"/>
    </location>
</feature>
<name>A0A084VG49_ANOSI</name>
<comment type="subcellular location">
    <subcellularLocation>
        <location evidence="1">Membrane</location>
        <topology evidence="1">Multi-pass membrane protein</topology>
    </subcellularLocation>
</comment>
<dbReference type="EMBL" id="ATLV01012645">
    <property type="status" value="NOT_ANNOTATED_CDS"/>
    <property type="molecule type" value="Genomic_DNA"/>
</dbReference>
<dbReference type="EMBL" id="KE524806">
    <property type="protein sequence ID" value="KFB36943.1"/>
    <property type="molecule type" value="Genomic_DNA"/>
</dbReference>
<dbReference type="PANTHER" id="PTHR16172:SF41">
    <property type="entry name" value="MAJOR FACILITATOR SUPERFAMILY DOMAIN-CONTAINING PROTEIN 6-LIKE"/>
    <property type="match status" value="1"/>
</dbReference>
<dbReference type="OrthoDB" id="10056177at2759"/>
<dbReference type="SUPFAM" id="SSF103473">
    <property type="entry name" value="MFS general substrate transporter"/>
    <property type="match status" value="1"/>
</dbReference>
<feature type="transmembrane region" description="Helical" evidence="7">
    <location>
        <begin position="279"/>
        <end position="299"/>
    </location>
</feature>
<feature type="transmembrane region" description="Helical" evidence="7">
    <location>
        <begin position="246"/>
        <end position="267"/>
    </location>
</feature>
<evidence type="ECO:0000256" key="1">
    <source>
        <dbReference type="ARBA" id="ARBA00004141"/>
    </source>
</evidence>
<dbReference type="CDD" id="cd17335">
    <property type="entry name" value="MFS_MFSD6"/>
    <property type="match status" value="1"/>
</dbReference>
<gene>
    <name evidence="9" type="ORF">ZHAS_00004116</name>
</gene>
<dbReference type="InterPro" id="IPR024989">
    <property type="entry name" value="MFS_assoc_dom"/>
</dbReference>
<organism evidence="9">
    <name type="scientific">Anopheles sinensis</name>
    <name type="common">Mosquito</name>
    <dbReference type="NCBI Taxonomy" id="74873"/>
    <lineage>
        <taxon>Eukaryota</taxon>
        <taxon>Metazoa</taxon>
        <taxon>Ecdysozoa</taxon>
        <taxon>Arthropoda</taxon>
        <taxon>Hexapoda</taxon>
        <taxon>Insecta</taxon>
        <taxon>Pterygota</taxon>
        <taxon>Neoptera</taxon>
        <taxon>Endopterygota</taxon>
        <taxon>Diptera</taxon>
        <taxon>Nematocera</taxon>
        <taxon>Culicoidea</taxon>
        <taxon>Culicidae</taxon>
        <taxon>Anophelinae</taxon>
        <taxon>Anopheles</taxon>
    </lineage>
</organism>
<dbReference type="VEuPathDB" id="VectorBase:ASIC004116"/>
<evidence type="ECO:0000313" key="10">
    <source>
        <dbReference type="EnsemblMetazoa" id="ASIC004116-PA"/>
    </source>
</evidence>
<feature type="domain" description="Major facilitator superfamily associated" evidence="8">
    <location>
        <begin position="23"/>
        <end position="477"/>
    </location>
</feature>
<comment type="similarity">
    <text evidence="2">Belongs to the major facilitator superfamily. MFSD6 family.</text>
</comment>
<reference evidence="9 11" key="1">
    <citation type="journal article" date="2014" name="BMC Genomics">
        <title>Genome sequence of Anopheles sinensis provides insight into genetics basis of mosquito competence for malaria parasites.</title>
        <authorList>
            <person name="Zhou D."/>
            <person name="Zhang D."/>
            <person name="Ding G."/>
            <person name="Shi L."/>
            <person name="Hou Q."/>
            <person name="Ye Y."/>
            <person name="Xu Y."/>
            <person name="Zhou H."/>
            <person name="Xiong C."/>
            <person name="Li S."/>
            <person name="Yu J."/>
            <person name="Hong S."/>
            <person name="Yu X."/>
            <person name="Zou P."/>
            <person name="Chen C."/>
            <person name="Chang X."/>
            <person name="Wang W."/>
            <person name="Lv Y."/>
            <person name="Sun Y."/>
            <person name="Ma L."/>
            <person name="Shen B."/>
            <person name="Zhu C."/>
        </authorList>
    </citation>
    <scope>NUCLEOTIDE SEQUENCE [LARGE SCALE GENOMIC DNA]</scope>
</reference>
<dbReference type="InterPro" id="IPR051717">
    <property type="entry name" value="MFS_MFSD6"/>
</dbReference>
<feature type="transmembrane region" description="Helical" evidence="7">
    <location>
        <begin position="478"/>
        <end position="498"/>
    </location>
</feature>
<dbReference type="VEuPathDB" id="VectorBase:ASIS005634"/>
<evidence type="ECO:0000256" key="5">
    <source>
        <dbReference type="ARBA" id="ARBA00023136"/>
    </source>
</evidence>
<reference evidence="10" key="2">
    <citation type="submission" date="2020-05" db="UniProtKB">
        <authorList>
            <consortium name="EnsemblMetazoa"/>
        </authorList>
    </citation>
    <scope>IDENTIFICATION</scope>
</reference>
<feature type="transmembrane region" description="Helical" evidence="7">
    <location>
        <begin position="24"/>
        <end position="46"/>
    </location>
</feature>
<protein>
    <submittedName>
        <fullName evidence="10">MFS_1_like domain-containing protein</fullName>
    </submittedName>
</protein>
<keyword evidence="5 7" id="KW-0472">Membrane</keyword>
<dbReference type="PANTHER" id="PTHR16172">
    <property type="entry name" value="MAJOR FACILITATOR SUPERFAMILY DOMAIN-CONTAINING PROTEIN 6-LIKE"/>
    <property type="match status" value="1"/>
</dbReference>
<proteinExistence type="inferred from homology"/>
<evidence type="ECO:0000256" key="2">
    <source>
        <dbReference type="ARBA" id="ARBA00005241"/>
    </source>
</evidence>
<dbReference type="Gene3D" id="1.20.1250.20">
    <property type="entry name" value="MFS general substrate transporter like domains"/>
    <property type="match status" value="3"/>
</dbReference>